<proteinExistence type="predicted"/>
<protein>
    <submittedName>
        <fullName evidence="2">DUF4229 domain-containing protein</fullName>
    </submittedName>
</protein>
<dbReference type="OrthoDB" id="3830292at2"/>
<dbReference type="EMBL" id="VDMP01000027">
    <property type="protein sequence ID" value="TNM36300.1"/>
    <property type="molecule type" value="Genomic_DNA"/>
</dbReference>
<keyword evidence="3" id="KW-1185">Reference proteome</keyword>
<evidence type="ECO:0000313" key="3">
    <source>
        <dbReference type="Proteomes" id="UP000313231"/>
    </source>
</evidence>
<dbReference type="InterPro" id="IPR025323">
    <property type="entry name" value="DUF4229"/>
</dbReference>
<reference evidence="2 3" key="1">
    <citation type="journal article" date="2016" name="Int. J. Syst. Evol. Microbiol.">
        <title>Nocardioides albidus sp. nov., an actinobacterium isolated from garden soil.</title>
        <authorList>
            <person name="Singh H."/>
            <person name="Du J."/>
            <person name="Trinh H."/>
            <person name="Won K."/>
            <person name="Yang J.E."/>
            <person name="Yin C."/>
            <person name="Kook M."/>
            <person name="Yi T.H."/>
        </authorList>
    </citation>
    <scope>NUCLEOTIDE SEQUENCE [LARGE SCALE GENOMIC DNA]</scope>
    <source>
        <strain evidence="2 3">CCTCC AB 2015297</strain>
    </source>
</reference>
<comment type="caution">
    <text evidence="2">The sequence shown here is derived from an EMBL/GenBank/DDBJ whole genome shotgun (WGS) entry which is preliminary data.</text>
</comment>
<feature type="transmembrane region" description="Helical" evidence="1">
    <location>
        <begin position="12"/>
        <end position="29"/>
    </location>
</feature>
<accession>A0A5C4VK88</accession>
<dbReference type="RefSeq" id="WP_139624487.1">
    <property type="nucleotide sequence ID" value="NZ_VDMP01000027.1"/>
</dbReference>
<gene>
    <name evidence="2" type="ORF">FHP29_19250</name>
</gene>
<dbReference type="Proteomes" id="UP000313231">
    <property type="component" value="Unassembled WGS sequence"/>
</dbReference>
<evidence type="ECO:0000256" key="1">
    <source>
        <dbReference type="SAM" id="Phobius"/>
    </source>
</evidence>
<organism evidence="2 3">
    <name type="scientific">Nocardioides albidus</name>
    <dbReference type="NCBI Taxonomy" id="1517589"/>
    <lineage>
        <taxon>Bacteria</taxon>
        <taxon>Bacillati</taxon>
        <taxon>Actinomycetota</taxon>
        <taxon>Actinomycetes</taxon>
        <taxon>Propionibacteriales</taxon>
        <taxon>Nocardioidaceae</taxon>
        <taxon>Nocardioides</taxon>
    </lineage>
</organism>
<name>A0A5C4VK88_9ACTN</name>
<evidence type="ECO:0000313" key="2">
    <source>
        <dbReference type="EMBL" id="TNM36300.1"/>
    </source>
</evidence>
<keyword evidence="1" id="KW-0472">Membrane</keyword>
<dbReference type="AlphaFoldDB" id="A0A5C4VK88"/>
<feature type="transmembrane region" description="Helical" evidence="1">
    <location>
        <begin position="35"/>
        <end position="54"/>
    </location>
</feature>
<keyword evidence="1" id="KW-0812">Transmembrane</keyword>
<sequence length="88" mass="9957">MKEFWIYTALRAGLFLGAFCVVGGVWLLLADSVDLLWVIVIAFLVSGVASYVLLERQRAAFAVKVERRAGRISEKYEEMRAREDADDD</sequence>
<keyword evidence="1" id="KW-1133">Transmembrane helix</keyword>
<dbReference type="Pfam" id="PF14012">
    <property type="entry name" value="DUF4229"/>
    <property type="match status" value="1"/>
</dbReference>